<dbReference type="Pfam" id="PF07433">
    <property type="entry name" value="DUF1513"/>
    <property type="match status" value="1"/>
</dbReference>
<evidence type="ECO:0000313" key="2">
    <source>
        <dbReference type="Proteomes" id="UP000243469"/>
    </source>
</evidence>
<protein>
    <recommendedName>
        <fullName evidence="3">Twin-arginine translocation pathway signal</fullName>
    </recommendedName>
</protein>
<organism evidence="1 2">
    <name type="scientific">Neptuniibacter caesariensis</name>
    <dbReference type="NCBI Taxonomy" id="207954"/>
    <lineage>
        <taxon>Bacteria</taxon>
        <taxon>Pseudomonadati</taxon>
        <taxon>Pseudomonadota</taxon>
        <taxon>Gammaproteobacteria</taxon>
        <taxon>Oceanospirillales</taxon>
        <taxon>Oceanospirillaceae</taxon>
        <taxon>Neptuniibacter</taxon>
    </lineage>
</organism>
<dbReference type="Gene3D" id="2.130.10.10">
    <property type="entry name" value="YVTN repeat-like/Quinoprotein amine dehydrogenase"/>
    <property type="match status" value="1"/>
</dbReference>
<proteinExistence type="predicted"/>
<dbReference type="PIRSF" id="PIRSF028101">
    <property type="entry name" value="UCP028101"/>
    <property type="match status" value="1"/>
</dbReference>
<dbReference type="EMBL" id="PDSH01000012">
    <property type="protein sequence ID" value="PIE25148.1"/>
    <property type="molecule type" value="Genomic_DNA"/>
</dbReference>
<sequence length="366" mass="40080">MGINRRQFCTLLSVSLITPQLLANQHSPLIASAARNAAGGYELIVVDNSGNSLWRHPLPARAHHVEQHPQKPLLAVVGRRPETFIDIVDYQAKTLLTRISSRPGQHFYGHAVFSPDGRYLISTENHIATGQGLIVLRDPLQNFAVTAQYPSGGIGPHELKFMPDGKTLVVANGGILTRPSHGRRKLNVDTMQPSLAYINTGTGQMLEQAFMPEELHQLSIRHIDINQAGRVAVALQFQGAPYENPPLVAFHSHGKALELVSAPEPVNLAMKQYCGSARFDKSGEIAAISAPRGNLITFWNQSGSYLAKIRSRDGCGVARTNIPGEFLITTGSGQCYRYNLSTQKTTRLALKIDGNLAWDNHLNSFL</sequence>
<gene>
    <name evidence="1" type="ORF">CSA60_01260</name>
</gene>
<evidence type="ECO:0008006" key="3">
    <source>
        <dbReference type="Google" id="ProtNLM"/>
    </source>
</evidence>
<dbReference type="InterPro" id="IPR011044">
    <property type="entry name" value="Quino_amine_DH_bsu"/>
</dbReference>
<dbReference type="Proteomes" id="UP000243469">
    <property type="component" value="Unassembled WGS sequence"/>
</dbReference>
<dbReference type="SUPFAM" id="SSF50969">
    <property type="entry name" value="YVTN repeat-like/Quinoprotein amine dehydrogenase"/>
    <property type="match status" value="1"/>
</dbReference>
<name>A0A2G6JP15_NEPCE</name>
<dbReference type="InterPro" id="IPR015943">
    <property type="entry name" value="WD40/YVTN_repeat-like_dom_sf"/>
</dbReference>
<dbReference type="AlphaFoldDB" id="A0A2G6JP15"/>
<comment type="caution">
    <text evidence="1">The sequence shown here is derived from an EMBL/GenBank/DDBJ whole genome shotgun (WGS) entry which is preliminary data.</text>
</comment>
<accession>A0A2G6JP15</accession>
<dbReference type="InterPro" id="IPR008311">
    <property type="entry name" value="UCP028101"/>
</dbReference>
<evidence type="ECO:0000313" key="1">
    <source>
        <dbReference type="EMBL" id="PIE25148.1"/>
    </source>
</evidence>
<reference evidence="1 2" key="1">
    <citation type="submission" date="2017-10" db="EMBL/GenBank/DDBJ databases">
        <title>Novel microbial diversity and functional potential in the marine mammal oral microbiome.</title>
        <authorList>
            <person name="Dudek N.K."/>
            <person name="Sun C.L."/>
            <person name="Burstein D."/>
            <person name="Kantor R.S."/>
            <person name="Aliaga Goltsman D.S."/>
            <person name="Bik E.M."/>
            <person name="Thomas B.C."/>
            <person name="Banfield J.F."/>
            <person name="Relman D.A."/>
        </authorList>
    </citation>
    <scope>NUCLEOTIDE SEQUENCE [LARGE SCALE GENOMIC DNA]</scope>
    <source>
        <strain evidence="1">DOLJORAL78_47_21</strain>
    </source>
</reference>